<dbReference type="SUPFAM" id="SSF52821">
    <property type="entry name" value="Rhodanese/Cell cycle control phosphatase"/>
    <property type="match status" value="1"/>
</dbReference>
<evidence type="ECO:0000256" key="1">
    <source>
        <dbReference type="SAM" id="MobiDB-lite"/>
    </source>
</evidence>
<organism evidence="3 4">
    <name type="scientific">Janibacter limosus</name>
    <dbReference type="NCBI Taxonomy" id="53458"/>
    <lineage>
        <taxon>Bacteria</taxon>
        <taxon>Bacillati</taxon>
        <taxon>Actinomycetota</taxon>
        <taxon>Actinomycetes</taxon>
        <taxon>Micrococcales</taxon>
        <taxon>Intrasporangiaceae</taxon>
        <taxon>Janibacter</taxon>
    </lineage>
</organism>
<sequence length="96" mass="10516">MRHGHAPVQTAAQPPQHTRPRDGLRAAARRSQLTRPLAELPRRHEELASERPVLVHCASGWRSSVAASLLRSTGHADVTDLVGGYAAWAQREDVLV</sequence>
<dbReference type="InterPro" id="IPR036873">
    <property type="entry name" value="Rhodanese-like_dom_sf"/>
</dbReference>
<dbReference type="AlphaFoldDB" id="A0A4P6MY42"/>
<dbReference type="CDD" id="cd00158">
    <property type="entry name" value="RHOD"/>
    <property type="match status" value="1"/>
</dbReference>
<dbReference type="InterPro" id="IPR001763">
    <property type="entry name" value="Rhodanese-like_dom"/>
</dbReference>
<name>A0A4P6MY42_9MICO</name>
<dbReference type="PROSITE" id="PS50206">
    <property type="entry name" value="RHODANESE_3"/>
    <property type="match status" value="1"/>
</dbReference>
<protein>
    <submittedName>
        <fullName evidence="3">Rhodanese-like domain-containing protein</fullName>
    </submittedName>
</protein>
<gene>
    <name evidence="3" type="ORF">EXU32_10305</name>
</gene>
<accession>A0A4P6MY42</accession>
<dbReference type="EMBL" id="CP036164">
    <property type="protein sequence ID" value="QBF47979.1"/>
    <property type="molecule type" value="Genomic_DNA"/>
</dbReference>
<evidence type="ECO:0000313" key="4">
    <source>
        <dbReference type="Proteomes" id="UP000290408"/>
    </source>
</evidence>
<proteinExistence type="predicted"/>
<dbReference type="Gene3D" id="3.40.250.10">
    <property type="entry name" value="Rhodanese-like domain"/>
    <property type="match status" value="1"/>
</dbReference>
<feature type="compositionally biased region" description="Basic and acidic residues" evidence="1">
    <location>
        <begin position="40"/>
        <end position="49"/>
    </location>
</feature>
<dbReference type="KEGG" id="jli:EXU32_10305"/>
<feature type="domain" description="Rhodanese" evidence="2">
    <location>
        <begin position="36"/>
        <end position="93"/>
    </location>
</feature>
<keyword evidence="4" id="KW-1185">Reference proteome</keyword>
<feature type="region of interest" description="Disordered" evidence="1">
    <location>
        <begin position="1"/>
        <end position="49"/>
    </location>
</feature>
<reference evidence="3 4" key="1">
    <citation type="submission" date="2019-02" db="EMBL/GenBank/DDBJ databases">
        <title>Genomic data mining of an Antarctic deep-sea actinobacterium, Janibacterlimosus P3-3-X1.</title>
        <authorList>
            <person name="Liao L."/>
            <person name="Chen B."/>
        </authorList>
    </citation>
    <scope>NUCLEOTIDE SEQUENCE [LARGE SCALE GENOMIC DNA]</scope>
    <source>
        <strain evidence="3 4">P3-3-X1</strain>
    </source>
</reference>
<evidence type="ECO:0000313" key="3">
    <source>
        <dbReference type="EMBL" id="QBF47979.1"/>
    </source>
</evidence>
<dbReference type="OrthoDB" id="3196337at2"/>
<dbReference type="Pfam" id="PF00581">
    <property type="entry name" value="Rhodanese"/>
    <property type="match status" value="1"/>
</dbReference>
<dbReference type="Proteomes" id="UP000290408">
    <property type="component" value="Chromosome"/>
</dbReference>
<evidence type="ECO:0000259" key="2">
    <source>
        <dbReference type="PROSITE" id="PS50206"/>
    </source>
</evidence>